<dbReference type="GO" id="GO:0016567">
    <property type="term" value="P:protein ubiquitination"/>
    <property type="evidence" value="ECO:0007669"/>
    <property type="project" value="TreeGrafter"/>
</dbReference>
<dbReference type="GO" id="GO:0044027">
    <property type="term" value="P:negative regulation of gene expression via chromosomal CpG island methylation"/>
    <property type="evidence" value="ECO:0007669"/>
    <property type="project" value="TreeGrafter"/>
</dbReference>
<evidence type="ECO:0000256" key="2">
    <source>
        <dbReference type="PROSITE-ProRule" id="PRU00358"/>
    </source>
</evidence>
<dbReference type="GO" id="GO:0061630">
    <property type="term" value="F:ubiquitin protein ligase activity"/>
    <property type="evidence" value="ECO:0007669"/>
    <property type="project" value="TreeGrafter"/>
</dbReference>
<keyword evidence="1 2" id="KW-0539">Nucleus</keyword>
<protein>
    <recommendedName>
        <fullName evidence="3">YDG domain-containing protein</fullName>
    </recommendedName>
</protein>
<name>A0A139GV43_9PEZI</name>
<dbReference type="Gene3D" id="2.30.280.10">
    <property type="entry name" value="SRA-YDG"/>
    <property type="match status" value="1"/>
</dbReference>
<dbReference type="InterPro" id="IPR036987">
    <property type="entry name" value="SRA-YDG_sf"/>
</dbReference>
<dbReference type="AlphaFoldDB" id="A0A139GV43"/>
<dbReference type="Proteomes" id="UP000070133">
    <property type="component" value="Unassembled WGS sequence"/>
</dbReference>
<sequence length="160" mass="17287">MFDQKLKKEHKRSCKFFGKKDGSRELQVGKWFPRQLAAALQGYHGNSQAGIHGASKLGGANSIVISGSYLDVNGDRGDVISCPGPESKTQEKGDPVTLSEGSAQVMVNLSTKQEGNPKPVRVFRAVSKSDAEFAPVVGLRYDGLYDVTDADITDVNVKCR</sequence>
<dbReference type="InterPro" id="IPR045134">
    <property type="entry name" value="UHRF1/2-like"/>
</dbReference>
<evidence type="ECO:0000256" key="1">
    <source>
        <dbReference type="ARBA" id="ARBA00023242"/>
    </source>
</evidence>
<dbReference type="PROSITE" id="PS51015">
    <property type="entry name" value="YDG"/>
    <property type="match status" value="1"/>
</dbReference>
<organism evidence="4 5">
    <name type="scientific">Pseudocercospora eumusae</name>
    <dbReference type="NCBI Taxonomy" id="321146"/>
    <lineage>
        <taxon>Eukaryota</taxon>
        <taxon>Fungi</taxon>
        <taxon>Dikarya</taxon>
        <taxon>Ascomycota</taxon>
        <taxon>Pezizomycotina</taxon>
        <taxon>Dothideomycetes</taxon>
        <taxon>Dothideomycetidae</taxon>
        <taxon>Mycosphaerellales</taxon>
        <taxon>Mycosphaerellaceae</taxon>
        <taxon>Pseudocercospora</taxon>
    </lineage>
</organism>
<reference evidence="4 5" key="1">
    <citation type="submission" date="2015-07" db="EMBL/GenBank/DDBJ databases">
        <title>Comparative genomics of the Sigatoka disease complex on banana suggests a link between parallel evolutionary changes in Pseudocercospora fijiensis and Pseudocercospora eumusae and increased virulence on the banana host.</title>
        <authorList>
            <person name="Chang T.-C."/>
            <person name="Salvucci A."/>
            <person name="Crous P.W."/>
            <person name="Stergiopoulos I."/>
        </authorList>
    </citation>
    <scope>NUCLEOTIDE SEQUENCE [LARGE SCALE GENOMIC DNA]</scope>
    <source>
        <strain evidence="4 5">CBS 114824</strain>
    </source>
</reference>
<gene>
    <name evidence="4" type="ORF">AC578_3379</name>
</gene>
<comment type="subcellular location">
    <subcellularLocation>
        <location evidence="2">Nucleus</location>
    </subcellularLocation>
</comment>
<dbReference type="InterPro" id="IPR003105">
    <property type="entry name" value="SRA_YDG"/>
</dbReference>
<evidence type="ECO:0000259" key="3">
    <source>
        <dbReference type="PROSITE" id="PS51015"/>
    </source>
</evidence>
<evidence type="ECO:0000313" key="5">
    <source>
        <dbReference type="Proteomes" id="UP000070133"/>
    </source>
</evidence>
<dbReference type="PANTHER" id="PTHR14140">
    <property type="entry name" value="E3 UBIQUITIN-PROTEIN LIGASE UHRF-RELATED"/>
    <property type="match status" value="1"/>
</dbReference>
<proteinExistence type="predicted"/>
<dbReference type="SUPFAM" id="SSF88697">
    <property type="entry name" value="PUA domain-like"/>
    <property type="match status" value="1"/>
</dbReference>
<dbReference type="PANTHER" id="PTHR14140:SF27">
    <property type="entry name" value="OS04G0289800 PROTEIN"/>
    <property type="match status" value="1"/>
</dbReference>
<dbReference type="SMART" id="SM00466">
    <property type="entry name" value="SRA"/>
    <property type="match status" value="1"/>
</dbReference>
<keyword evidence="5" id="KW-1185">Reference proteome</keyword>
<accession>A0A139GV43</accession>
<feature type="domain" description="YDG" evidence="3">
    <location>
        <begin position="21"/>
        <end position="160"/>
    </location>
</feature>
<dbReference type="OrthoDB" id="2270193at2759"/>
<dbReference type="Pfam" id="PF02182">
    <property type="entry name" value="SAD_SRA"/>
    <property type="match status" value="1"/>
</dbReference>
<dbReference type="GO" id="GO:0005634">
    <property type="term" value="C:nucleus"/>
    <property type="evidence" value="ECO:0007669"/>
    <property type="project" value="UniProtKB-SubCell"/>
</dbReference>
<comment type="caution">
    <text evidence="4">The sequence shown here is derived from an EMBL/GenBank/DDBJ whole genome shotgun (WGS) entry which is preliminary data.</text>
</comment>
<dbReference type="EMBL" id="LFZN01000333">
    <property type="protein sequence ID" value="KXS94053.1"/>
    <property type="molecule type" value="Genomic_DNA"/>
</dbReference>
<dbReference type="STRING" id="321146.A0A139GV43"/>
<dbReference type="InterPro" id="IPR015947">
    <property type="entry name" value="PUA-like_sf"/>
</dbReference>
<evidence type="ECO:0000313" key="4">
    <source>
        <dbReference type="EMBL" id="KXS94053.1"/>
    </source>
</evidence>